<keyword evidence="7" id="KW-0408">Iron</keyword>
<dbReference type="InterPro" id="IPR005839">
    <property type="entry name" value="Methylthiotransferase"/>
</dbReference>
<evidence type="ECO:0000256" key="4">
    <source>
        <dbReference type="ARBA" id="ARBA00022679"/>
    </source>
</evidence>
<gene>
    <name evidence="13" type="ORF">JF886_11995</name>
</gene>
<evidence type="ECO:0000256" key="3">
    <source>
        <dbReference type="ARBA" id="ARBA00022485"/>
    </source>
</evidence>
<dbReference type="Proteomes" id="UP000606991">
    <property type="component" value="Unassembled WGS sequence"/>
</dbReference>
<dbReference type="Gene3D" id="3.40.50.12160">
    <property type="entry name" value="Methylthiotransferase, N-terminal domain"/>
    <property type="match status" value="1"/>
</dbReference>
<dbReference type="SFLD" id="SFLDS00029">
    <property type="entry name" value="Radical_SAM"/>
    <property type="match status" value="1"/>
</dbReference>
<feature type="domain" description="MTTase N-terminal" evidence="11">
    <location>
        <begin position="8"/>
        <end position="124"/>
    </location>
</feature>
<dbReference type="GO" id="GO:0005829">
    <property type="term" value="C:cytosol"/>
    <property type="evidence" value="ECO:0007669"/>
    <property type="project" value="TreeGrafter"/>
</dbReference>
<accession>A0A934JV60</accession>
<dbReference type="AlphaFoldDB" id="A0A934JV60"/>
<dbReference type="SMART" id="SM00729">
    <property type="entry name" value="Elp3"/>
    <property type="match status" value="1"/>
</dbReference>
<dbReference type="GO" id="GO:0051539">
    <property type="term" value="F:4 iron, 4 sulfur cluster binding"/>
    <property type="evidence" value="ECO:0007669"/>
    <property type="project" value="UniProtKB-KW"/>
</dbReference>
<evidence type="ECO:0000313" key="13">
    <source>
        <dbReference type="EMBL" id="MBJ7595557.1"/>
    </source>
</evidence>
<dbReference type="GO" id="GO:0046872">
    <property type="term" value="F:metal ion binding"/>
    <property type="evidence" value="ECO:0007669"/>
    <property type="project" value="UniProtKB-KW"/>
</dbReference>
<dbReference type="InterPro" id="IPR013848">
    <property type="entry name" value="Methylthiotransferase_N"/>
</dbReference>
<comment type="function">
    <text evidence="2">Catalyzes the methylthiolation of N6-(dimethylallyl)adenosine (i(6)A), leading to the formation of 2-methylthio-N6-(dimethylallyl)adenosine (ms(2)i(6)A) at position 37 in tRNAs that read codons beginning with uridine.</text>
</comment>
<evidence type="ECO:0000259" key="11">
    <source>
        <dbReference type="PROSITE" id="PS51449"/>
    </source>
</evidence>
<dbReference type="Pfam" id="PF00919">
    <property type="entry name" value="UPF0004"/>
    <property type="match status" value="1"/>
</dbReference>
<dbReference type="SUPFAM" id="SSF102114">
    <property type="entry name" value="Radical SAM enzymes"/>
    <property type="match status" value="1"/>
</dbReference>
<organism evidence="13 14">
    <name type="scientific">Candidatus Aeolococcus gillhamiae</name>
    <dbReference type="NCBI Taxonomy" id="3127015"/>
    <lineage>
        <taxon>Bacteria</taxon>
        <taxon>Bacillati</taxon>
        <taxon>Candidatus Dormiibacterota</taxon>
        <taxon>Candidatus Dormibacteria</taxon>
        <taxon>Candidatus Aeolococcales</taxon>
        <taxon>Candidatus Aeolococcaceae</taxon>
        <taxon>Candidatus Aeolococcus</taxon>
    </lineage>
</organism>
<comment type="cofactor">
    <cofactor evidence="1">
        <name>[4Fe-4S] cluster</name>
        <dbReference type="ChEBI" id="CHEBI:49883"/>
    </cofactor>
</comment>
<dbReference type="Pfam" id="PF04055">
    <property type="entry name" value="Radical_SAM"/>
    <property type="match status" value="1"/>
</dbReference>
<dbReference type="InterPro" id="IPR023404">
    <property type="entry name" value="rSAM_horseshoe"/>
</dbReference>
<evidence type="ECO:0000256" key="7">
    <source>
        <dbReference type="ARBA" id="ARBA00023004"/>
    </source>
</evidence>
<evidence type="ECO:0000256" key="6">
    <source>
        <dbReference type="ARBA" id="ARBA00022723"/>
    </source>
</evidence>
<evidence type="ECO:0000256" key="9">
    <source>
        <dbReference type="ARBA" id="ARBA00033765"/>
    </source>
</evidence>
<evidence type="ECO:0000313" key="14">
    <source>
        <dbReference type="Proteomes" id="UP000606991"/>
    </source>
</evidence>
<dbReference type="EC" id="2.8.4.3" evidence="9"/>
<dbReference type="PROSITE" id="PS51918">
    <property type="entry name" value="RADICAL_SAM"/>
    <property type="match status" value="1"/>
</dbReference>
<name>A0A934JV60_9BACT</name>
<dbReference type="PANTHER" id="PTHR43020">
    <property type="entry name" value="CDK5 REGULATORY SUBUNIT-ASSOCIATED PROTEIN 1"/>
    <property type="match status" value="1"/>
</dbReference>
<reference evidence="13 14" key="1">
    <citation type="submission" date="2020-10" db="EMBL/GenBank/DDBJ databases">
        <title>Ca. Dormibacterota MAGs.</title>
        <authorList>
            <person name="Montgomery K."/>
        </authorList>
    </citation>
    <scope>NUCLEOTIDE SEQUENCE [LARGE SCALE GENOMIC DNA]</scope>
    <source>
        <strain evidence="13">SC8812_S17_18</strain>
    </source>
</reference>
<dbReference type="PROSITE" id="PS50926">
    <property type="entry name" value="TRAM"/>
    <property type="match status" value="1"/>
</dbReference>
<keyword evidence="4 13" id="KW-0808">Transferase</keyword>
<keyword evidence="6" id="KW-0479">Metal-binding</keyword>
<evidence type="ECO:0000259" key="12">
    <source>
        <dbReference type="PROSITE" id="PS51918"/>
    </source>
</evidence>
<dbReference type="FunFam" id="3.80.30.20:FF:000001">
    <property type="entry name" value="tRNA-2-methylthio-N(6)-dimethylallyladenosine synthase 2"/>
    <property type="match status" value="1"/>
</dbReference>
<keyword evidence="8" id="KW-0411">Iron-sulfur</keyword>
<evidence type="ECO:0000256" key="1">
    <source>
        <dbReference type="ARBA" id="ARBA00001966"/>
    </source>
</evidence>
<dbReference type="GO" id="GO:0035597">
    <property type="term" value="F:tRNA-2-methylthio-N(6)-dimethylallyladenosine(37) synthase activity"/>
    <property type="evidence" value="ECO:0007669"/>
    <property type="project" value="UniProtKB-EC"/>
</dbReference>
<feature type="domain" description="TRAM" evidence="10">
    <location>
        <begin position="367"/>
        <end position="428"/>
    </location>
</feature>
<keyword evidence="5" id="KW-0949">S-adenosyl-L-methionine</keyword>
<sequence length="431" mass="47753">MPRLGRPPRVHLWHIGCQMNDADHEQLAESFAEIGFIPDVPLEDADIAVLISCAVRSNAEQKVYGKFKELIPWKRERAGRAIALTGCMAVEHGSALLQRMADLDYMFDVREPEGFFARLQSLYGGDVDGPVAMPASDRLLAYVPVMGGCNEMCTYCIVPFVRGRESSRATAEIVSDVQRLVDRGVREVTLLGQNVNSYRDPESGAGLPELLGAVDEVSGLRRLRFLTSHPRNAVPQLFEAMRDLPSVCEQLHLPVQAGDDELLHRMRRVYSVAEYREKIATAVATVPDLALTTDIIVGFSGETEAEFEGTVQLLRDIRYDVVHIQAYSVRPGTAAARRPDDVPLVEKKRRLNHLLDLQRGIARERNQTLLGRDVEVLVEGLADNGRPYGRTRQGKVAWLPAGSAHAGELRHGRVVAATHWQLEIDTVTAAA</sequence>
<evidence type="ECO:0000259" key="10">
    <source>
        <dbReference type="PROSITE" id="PS50926"/>
    </source>
</evidence>
<dbReference type="PROSITE" id="PS51449">
    <property type="entry name" value="MTTASE_N"/>
    <property type="match status" value="1"/>
</dbReference>
<protein>
    <recommendedName>
        <fullName evidence="9">tRNA-2-methylthio-N(6)-dimethylallyladenosine synthase</fullName>
        <ecNumber evidence="9">2.8.4.3</ecNumber>
    </recommendedName>
</protein>
<dbReference type="InterPro" id="IPR002792">
    <property type="entry name" value="TRAM_dom"/>
</dbReference>
<dbReference type="InterPro" id="IPR006638">
    <property type="entry name" value="Elp3/MiaA/NifB-like_rSAM"/>
</dbReference>
<dbReference type="Gene3D" id="3.80.30.20">
    <property type="entry name" value="tm_1862 like domain"/>
    <property type="match status" value="1"/>
</dbReference>
<dbReference type="RefSeq" id="WP_337312775.1">
    <property type="nucleotide sequence ID" value="NZ_JAEKNS010000124.1"/>
</dbReference>
<comment type="caution">
    <text evidence="13">The sequence shown here is derived from an EMBL/GenBank/DDBJ whole genome shotgun (WGS) entry which is preliminary data.</text>
</comment>
<dbReference type="PROSITE" id="PS01278">
    <property type="entry name" value="MTTASE_RADICAL"/>
    <property type="match status" value="1"/>
</dbReference>
<dbReference type="InterPro" id="IPR007197">
    <property type="entry name" value="rSAM"/>
</dbReference>
<keyword evidence="3" id="KW-0004">4Fe-4S</keyword>
<dbReference type="InterPro" id="IPR038135">
    <property type="entry name" value="Methylthiotransferase_N_sf"/>
</dbReference>
<dbReference type="EMBL" id="JAEKNS010000124">
    <property type="protein sequence ID" value="MBJ7595557.1"/>
    <property type="molecule type" value="Genomic_DNA"/>
</dbReference>
<dbReference type="NCBIfam" id="TIGR00089">
    <property type="entry name" value="MiaB/RimO family radical SAM methylthiotransferase"/>
    <property type="match status" value="1"/>
</dbReference>
<dbReference type="PANTHER" id="PTHR43020:SF2">
    <property type="entry name" value="MITOCHONDRIAL TRNA METHYLTHIOTRANSFERASE CDK5RAP1"/>
    <property type="match status" value="1"/>
</dbReference>
<feature type="domain" description="Radical SAM core" evidence="12">
    <location>
        <begin position="135"/>
        <end position="364"/>
    </location>
</feature>
<dbReference type="InterPro" id="IPR020612">
    <property type="entry name" value="Methylthiotransferase_CS"/>
</dbReference>
<proteinExistence type="predicted"/>
<evidence type="ECO:0000256" key="2">
    <source>
        <dbReference type="ARBA" id="ARBA00003234"/>
    </source>
</evidence>
<dbReference type="InterPro" id="IPR058240">
    <property type="entry name" value="rSAM_sf"/>
</dbReference>
<dbReference type="SFLD" id="SFLDG01061">
    <property type="entry name" value="methylthiotransferase"/>
    <property type="match status" value="1"/>
</dbReference>
<evidence type="ECO:0000256" key="5">
    <source>
        <dbReference type="ARBA" id="ARBA00022691"/>
    </source>
</evidence>
<dbReference type="SFLD" id="SFLDG01082">
    <property type="entry name" value="B12-binding_domain_containing"/>
    <property type="match status" value="1"/>
</dbReference>
<dbReference type="CDD" id="cd01335">
    <property type="entry name" value="Radical_SAM"/>
    <property type="match status" value="1"/>
</dbReference>
<evidence type="ECO:0000256" key="8">
    <source>
        <dbReference type="ARBA" id="ARBA00023014"/>
    </source>
</evidence>